<gene>
    <name evidence="2" type="ORF">LCGC14_0110950</name>
</gene>
<feature type="domain" description="Integrase catalytic" evidence="1">
    <location>
        <begin position="66"/>
        <end position="127"/>
    </location>
</feature>
<comment type="caution">
    <text evidence="2">The sequence shown here is derived from an EMBL/GenBank/DDBJ whole genome shotgun (WGS) entry which is preliminary data.</text>
</comment>
<accession>A0A0F9YB64</accession>
<reference evidence="2" key="1">
    <citation type="journal article" date="2015" name="Nature">
        <title>Complex archaea that bridge the gap between prokaryotes and eukaryotes.</title>
        <authorList>
            <person name="Spang A."/>
            <person name="Saw J.H."/>
            <person name="Jorgensen S.L."/>
            <person name="Zaremba-Niedzwiedzka K."/>
            <person name="Martijn J."/>
            <person name="Lind A.E."/>
            <person name="van Eijk R."/>
            <person name="Schleper C."/>
            <person name="Guy L."/>
            <person name="Ettema T.J."/>
        </authorList>
    </citation>
    <scope>NUCLEOTIDE SEQUENCE</scope>
</reference>
<dbReference type="Pfam" id="PF00665">
    <property type="entry name" value="rve"/>
    <property type="match status" value="1"/>
</dbReference>
<dbReference type="GO" id="GO:0015074">
    <property type="term" value="P:DNA integration"/>
    <property type="evidence" value="ECO:0007669"/>
    <property type="project" value="InterPro"/>
</dbReference>
<dbReference type="InterPro" id="IPR012337">
    <property type="entry name" value="RNaseH-like_sf"/>
</dbReference>
<dbReference type="AlphaFoldDB" id="A0A0F9YB64"/>
<proteinExistence type="predicted"/>
<dbReference type="InterPro" id="IPR036397">
    <property type="entry name" value="RNaseH_sf"/>
</dbReference>
<dbReference type="Gene3D" id="3.30.420.10">
    <property type="entry name" value="Ribonuclease H-like superfamily/Ribonuclease H"/>
    <property type="match status" value="1"/>
</dbReference>
<dbReference type="InterPro" id="IPR001584">
    <property type="entry name" value="Integrase_cat-core"/>
</dbReference>
<dbReference type="GO" id="GO:0003676">
    <property type="term" value="F:nucleic acid binding"/>
    <property type="evidence" value="ECO:0007669"/>
    <property type="project" value="InterPro"/>
</dbReference>
<organism evidence="2">
    <name type="scientific">marine sediment metagenome</name>
    <dbReference type="NCBI Taxonomy" id="412755"/>
    <lineage>
        <taxon>unclassified sequences</taxon>
        <taxon>metagenomes</taxon>
        <taxon>ecological metagenomes</taxon>
    </lineage>
</organism>
<sequence length="177" mass="20089">MLACVRGARLRKAIRFTPICCVGCTWTGPTKFGAPTSPTCRCGVGFYIWSPSFARQGYARHDPERVDWHTRKVLAWRISNTLVAEFCVDALNEAIHKFGLPQIMNTDQGSQFTSFAWTDRLRRSAVRTPPLMHVNMHCRAVDGRQRSLSRQYLCRTTVAVSEIRVRLSACLGNRLRS</sequence>
<dbReference type="SUPFAM" id="SSF53098">
    <property type="entry name" value="Ribonuclease H-like"/>
    <property type="match status" value="1"/>
</dbReference>
<dbReference type="EMBL" id="LAZR01000033">
    <property type="protein sequence ID" value="KKO01774.1"/>
    <property type="molecule type" value="Genomic_DNA"/>
</dbReference>
<evidence type="ECO:0000259" key="1">
    <source>
        <dbReference type="Pfam" id="PF00665"/>
    </source>
</evidence>
<protein>
    <recommendedName>
        <fullName evidence="1">Integrase catalytic domain-containing protein</fullName>
    </recommendedName>
</protein>
<name>A0A0F9YB64_9ZZZZ</name>
<evidence type="ECO:0000313" key="2">
    <source>
        <dbReference type="EMBL" id="KKO01774.1"/>
    </source>
</evidence>